<dbReference type="Proteomes" id="UP000724874">
    <property type="component" value="Unassembled WGS sequence"/>
</dbReference>
<dbReference type="OrthoDB" id="823504at2759"/>
<dbReference type="GO" id="GO:0006631">
    <property type="term" value="P:fatty acid metabolic process"/>
    <property type="evidence" value="ECO:0007669"/>
    <property type="project" value="UniProtKB-ARBA"/>
</dbReference>
<evidence type="ECO:0000256" key="7">
    <source>
        <dbReference type="PIRSR" id="PIRSR619791-2"/>
    </source>
</evidence>
<keyword evidence="9" id="KW-0575">Peroxidase</keyword>
<name>A0A9P5NXS3_GYMJU</name>
<proteinExistence type="predicted"/>
<dbReference type="InterPro" id="IPR001128">
    <property type="entry name" value="Cyt_P450"/>
</dbReference>
<keyword evidence="3 7" id="KW-0479">Metal-binding</keyword>
<gene>
    <name evidence="9" type="ORF">CPB84DRAFT_198119</name>
</gene>
<dbReference type="InterPro" id="IPR010255">
    <property type="entry name" value="Haem_peroxidase_sf"/>
</dbReference>
<dbReference type="GO" id="GO:0016705">
    <property type="term" value="F:oxidoreductase activity, acting on paired donors, with incorporation or reduction of molecular oxygen"/>
    <property type="evidence" value="ECO:0007669"/>
    <property type="project" value="InterPro"/>
</dbReference>
<keyword evidence="8" id="KW-0472">Membrane</keyword>
<dbReference type="Pfam" id="PF03098">
    <property type="entry name" value="An_peroxidase"/>
    <property type="match status" value="1"/>
</dbReference>
<evidence type="ECO:0000256" key="1">
    <source>
        <dbReference type="ARBA" id="ARBA00011881"/>
    </source>
</evidence>
<dbReference type="InterPro" id="IPR050783">
    <property type="entry name" value="Oxylipin_biosynth_metab"/>
</dbReference>
<dbReference type="InterPro" id="IPR034812">
    <property type="entry name" value="Ppo-like_N"/>
</dbReference>
<dbReference type="AlphaFoldDB" id="A0A9P5NXS3"/>
<keyword evidence="8" id="KW-1133">Transmembrane helix</keyword>
<dbReference type="GO" id="GO:0006979">
    <property type="term" value="P:response to oxidative stress"/>
    <property type="evidence" value="ECO:0007669"/>
    <property type="project" value="InterPro"/>
</dbReference>
<evidence type="ECO:0000256" key="6">
    <source>
        <dbReference type="ARBA" id="ARBA00023004"/>
    </source>
</evidence>
<sequence>MSLTSLFRLLFNFTLTAFAYIMASIIRRISKQADKVREESAPLDTDGARPQSGVYEKEWTNTVRELTDPVLKKELCHFGPIVDALKNASGKGLNDRDMLLEQMITIMAHTKEAEISKRLQQTAINLLYKDLPHPPSAYLSLPSPSTRTVSPEEQKRTYAFRSADGSNSSIVNPTMGLAGSPYARSVASQNLSAQKALPDPGLVFDTLLKRDKFEEHPGGISALFFAFADLVIHSIFNTHHFDGTINDTSSYLDLSILYGNSEAQVKAVRRNDGTGKLLDDVFADPRLLLMPPSSCALLILLNRNHNYVAQRLLDINENGNYKNPPPEDEKAKQEQDDELFHRSRLVNCGYFMKIILGDYVGAILGLVRDASDWRLDPLSTYRGLDHEFVPTGEGNVVSVEFNLLYRWHATLSQRDTEWTTEMIQGIFNGEEFKDITPEKFKVAAHQHLIPPANLQEWTFNNLKRDANHRFKDEDLAKILHDATESRAGAFKARGIPEALRVVEIMAITQSRKWGTCSLNEFRKFLGLKPYKTFEEWNPKKEIHTAAAALYKNIDSLELHVGLQAEEAKNPCPGAGLCPGYTISRAILADAVALTRGDRFMTVDFTPFNLTAWGYQDCQYDSKDGSYGGMLTKLLFRTLPNYYPKGSAYAHFPFLEPTYMKENLKKVDPSAFPKYAWNRPRPLSPSVTVDTFKEVQRVLADEGTYLSAYDGRLFTIVQPTLIKKMDKGTLRDKEKLRNGSDAASAKLVSGITELSKAIFAKPDANVSSYFAQKTAALIKQKAFLAADITYVDIVRDVVNLLPVYWLCEQVVGFPLKTETHLDGTLYDLQTYEKFAEIASYVYLNFDVADDWRLREQSQEHCAKFVEDAEKCLSERPLSWIAHFYASENNQSHTFLRRLWTRFGKGKSTTHEFAAQVVATVVPTAALYSQALATVVNYYLDNAQEAAREDIVKHANSKENDSLNKVMAYVYEALRLDPPVAGVYRTAAKDDVLGDIKVSAGTNLFASTVDAGRDISVFGPDPSVANYGRPLNDYNITNFGVDGLLTSDFFRATLPPVLGVIFSLKNLQRGPQQSGVFTRFVDDFHESPRTQYISQKGLVTQYPDSLIVQVSLPALLH</sequence>
<dbReference type="SUPFAM" id="SSF48113">
    <property type="entry name" value="Heme-dependent peroxidases"/>
    <property type="match status" value="1"/>
</dbReference>
<keyword evidence="6 7" id="KW-0408">Iron</keyword>
<dbReference type="Gene3D" id="1.10.630.10">
    <property type="entry name" value="Cytochrome P450"/>
    <property type="match status" value="1"/>
</dbReference>
<keyword evidence="10" id="KW-1185">Reference proteome</keyword>
<evidence type="ECO:0000313" key="10">
    <source>
        <dbReference type="Proteomes" id="UP000724874"/>
    </source>
</evidence>
<dbReference type="GO" id="GO:0020037">
    <property type="term" value="F:heme binding"/>
    <property type="evidence" value="ECO:0007669"/>
    <property type="project" value="InterPro"/>
</dbReference>
<reference evidence="9" key="1">
    <citation type="submission" date="2020-11" db="EMBL/GenBank/DDBJ databases">
        <authorList>
            <consortium name="DOE Joint Genome Institute"/>
            <person name="Ahrendt S."/>
            <person name="Riley R."/>
            <person name="Andreopoulos W."/>
            <person name="LaButti K."/>
            <person name="Pangilinan J."/>
            <person name="Ruiz-duenas F.J."/>
            <person name="Barrasa J.M."/>
            <person name="Sanchez-Garcia M."/>
            <person name="Camarero S."/>
            <person name="Miyauchi S."/>
            <person name="Serrano A."/>
            <person name="Linde D."/>
            <person name="Babiker R."/>
            <person name="Drula E."/>
            <person name="Ayuso-Fernandez I."/>
            <person name="Pacheco R."/>
            <person name="Padilla G."/>
            <person name="Ferreira P."/>
            <person name="Barriuso J."/>
            <person name="Kellner H."/>
            <person name="Castanera R."/>
            <person name="Alfaro M."/>
            <person name="Ramirez L."/>
            <person name="Pisabarro A.G."/>
            <person name="Kuo A."/>
            <person name="Tritt A."/>
            <person name="Lipzen A."/>
            <person name="He G."/>
            <person name="Yan M."/>
            <person name="Ng V."/>
            <person name="Cullen D."/>
            <person name="Martin F."/>
            <person name="Rosso M.-N."/>
            <person name="Henrissat B."/>
            <person name="Hibbett D."/>
            <person name="Martinez A.T."/>
            <person name="Grigoriev I.V."/>
        </authorList>
    </citation>
    <scope>NUCLEOTIDE SEQUENCE</scope>
    <source>
        <strain evidence="9">AH 44721</strain>
    </source>
</reference>
<dbReference type="InterPro" id="IPR037120">
    <property type="entry name" value="Haem_peroxidase_sf_animal"/>
</dbReference>
<dbReference type="GO" id="GO:0051213">
    <property type="term" value="F:dioxygenase activity"/>
    <property type="evidence" value="ECO:0007669"/>
    <property type="project" value="UniProtKB-KW"/>
</dbReference>
<dbReference type="GO" id="GO:0005506">
    <property type="term" value="F:iron ion binding"/>
    <property type="evidence" value="ECO:0007669"/>
    <property type="project" value="InterPro"/>
</dbReference>
<accession>A0A9P5NXS3</accession>
<feature type="transmembrane region" description="Helical" evidence="8">
    <location>
        <begin position="6"/>
        <end position="26"/>
    </location>
</feature>
<evidence type="ECO:0000256" key="3">
    <source>
        <dbReference type="ARBA" id="ARBA00022723"/>
    </source>
</evidence>
<comment type="subunit">
    <text evidence="1">Homotetramer.</text>
</comment>
<keyword evidence="5" id="KW-0560">Oxidoreductase</keyword>
<dbReference type="PRINTS" id="PR00457">
    <property type="entry name" value="ANPEROXIDASE"/>
</dbReference>
<organism evidence="9 10">
    <name type="scientific">Gymnopilus junonius</name>
    <name type="common">Spectacular rustgill mushroom</name>
    <name type="synonym">Gymnopilus spectabilis subsp. junonius</name>
    <dbReference type="NCBI Taxonomy" id="109634"/>
    <lineage>
        <taxon>Eukaryota</taxon>
        <taxon>Fungi</taxon>
        <taxon>Dikarya</taxon>
        <taxon>Basidiomycota</taxon>
        <taxon>Agaricomycotina</taxon>
        <taxon>Agaricomycetes</taxon>
        <taxon>Agaricomycetidae</taxon>
        <taxon>Agaricales</taxon>
        <taxon>Agaricineae</taxon>
        <taxon>Hymenogastraceae</taxon>
        <taxon>Gymnopilus</taxon>
    </lineage>
</organism>
<dbReference type="GO" id="GO:0004497">
    <property type="term" value="F:monooxygenase activity"/>
    <property type="evidence" value="ECO:0007669"/>
    <property type="project" value="InterPro"/>
</dbReference>
<feature type="binding site" description="axial binding residue" evidence="7">
    <location>
        <position position="408"/>
    </location>
    <ligand>
        <name>heme b</name>
        <dbReference type="ChEBI" id="CHEBI:60344"/>
    </ligand>
    <ligandPart>
        <name>Fe</name>
        <dbReference type="ChEBI" id="CHEBI:18248"/>
    </ligandPart>
</feature>
<evidence type="ECO:0000256" key="4">
    <source>
        <dbReference type="ARBA" id="ARBA00022964"/>
    </source>
</evidence>
<keyword evidence="4" id="KW-0223">Dioxygenase</keyword>
<evidence type="ECO:0000256" key="8">
    <source>
        <dbReference type="SAM" id="Phobius"/>
    </source>
</evidence>
<evidence type="ECO:0000313" key="9">
    <source>
        <dbReference type="EMBL" id="KAF8908079.1"/>
    </source>
</evidence>
<dbReference type="GO" id="GO:0004601">
    <property type="term" value="F:peroxidase activity"/>
    <property type="evidence" value="ECO:0007669"/>
    <property type="project" value="UniProtKB-KW"/>
</dbReference>
<dbReference type="EMBL" id="JADNYJ010000012">
    <property type="protein sequence ID" value="KAF8908079.1"/>
    <property type="molecule type" value="Genomic_DNA"/>
</dbReference>
<protein>
    <submittedName>
        <fullName evidence="9">Heme peroxidase</fullName>
    </submittedName>
</protein>
<evidence type="ECO:0000256" key="5">
    <source>
        <dbReference type="ARBA" id="ARBA00023002"/>
    </source>
</evidence>
<dbReference type="Gene3D" id="1.10.640.10">
    <property type="entry name" value="Haem peroxidase domain superfamily, animal type"/>
    <property type="match status" value="1"/>
</dbReference>
<dbReference type="PANTHER" id="PTHR11903:SF37">
    <property type="entry name" value="PSI-PRODUCING OXYGENASE A"/>
    <property type="match status" value="1"/>
</dbReference>
<keyword evidence="8" id="KW-0812">Transmembrane</keyword>
<keyword evidence="2 7" id="KW-0349">Heme</keyword>
<dbReference type="PROSITE" id="PS50292">
    <property type="entry name" value="PEROXIDASE_3"/>
    <property type="match status" value="1"/>
</dbReference>
<dbReference type="Pfam" id="PF00067">
    <property type="entry name" value="p450"/>
    <property type="match status" value="1"/>
</dbReference>
<dbReference type="InterPro" id="IPR019791">
    <property type="entry name" value="Haem_peroxidase_animal"/>
</dbReference>
<comment type="caution">
    <text evidence="9">The sequence shown here is derived from an EMBL/GenBank/DDBJ whole genome shotgun (WGS) entry which is preliminary data.</text>
</comment>
<dbReference type="PANTHER" id="PTHR11903">
    <property type="entry name" value="PROSTAGLANDIN G/H SYNTHASE"/>
    <property type="match status" value="1"/>
</dbReference>
<dbReference type="SUPFAM" id="SSF48264">
    <property type="entry name" value="Cytochrome P450"/>
    <property type="match status" value="1"/>
</dbReference>
<dbReference type="CDD" id="cd09817">
    <property type="entry name" value="linoleate_diol_synthase_like"/>
    <property type="match status" value="1"/>
</dbReference>
<dbReference type="InterPro" id="IPR036396">
    <property type="entry name" value="Cyt_P450_sf"/>
</dbReference>
<evidence type="ECO:0000256" key="2">
    <source>
        <dbReference type="ARBA" id="ARBA00022617"/>
    </source>
</evidence>